<feature type="transmembrane region" description="Helical" evidence="7">
    <location>
        <begin position="86"/>
        <end position="105"/>
    </location>
</feature>
<dbReference type="GO" id="GO:0005886">
    <property type="term" value="C:plasma membrane"/>
    <property type="evidence" value="ECO:0007669"/>
    <property type="project" value="UniProtKB-SubCell"/>
</dbReference>
<keyword evidence="3 7" id="KW-1003">Cell membrane</keyword>
<dbReference type="Pfam" id="PF05640">
    <property type="entry name" value="NKAIN"/>
    <property type="match status" value="1"/>
</dbReference>
<dbReference type="PANTHER" id="PTHR13084">
    <property type="entry name" value="T-CELL LYMPHOMA BREAKPOINT-ASSOCIATED TARGET 1-RELATED"/>
    <property type="match status" value="1"/>
</dbReference>
<accession>A0A6G0Z7I0</accession>
<dbReference type="AlphaFoldDB" id="A0A6G0Z7I0"/>
<comment type="similarity">
    <text evidence="2 7">Belongs to the NKAIN family.</text>
</comment>
<comment type="subcellular location">
    <subcellularLocation>
        <location evidence="1 7">Cell membrane</location>
        <topology evidence="1 7">Multi-pass membrane protein</topology>
    </subcellularLocation>
</comment>
<proteinExistence type="inferred from homology"/>
<gene>
    <name evidence="8" type="ORF">FWK35_00002979</name>
</gene>
<feature type="transmembrane region" description="Helical" evidence="7">
    <location>
        <begin position="56"/>
        <end position="80"/>
    </location>
</feature>
<evidence type="ECO:0000256" key="1">
    <source>
        <dbReference type="ARBA" id="ARBA00004651"/>
    </source>
</evidence>
<keyword evidence="6 7" id="KW-0472">Membrane</keyword>
<dbReference type="Proteomes" id="UP000478052">
    <property type="component" value="Unassembled WGS sequence"/>
</dbReference>
<evidence type="ECO:0000313" key="8">
    <source>
        <dbReference type="EMBL" id="KAF0766496.1"/>
    </source>
</evidence>
<keyword evidence="4 7" id="KW-0812">Transmembrane</keyword>
<dbReference type="PANTHER" id="PTHR13084:SF6">
    <property type="entry name" value="SODIUM_POTASSIUM-TRANSPORTING ATPASE SUBUNIT BETA-1-INTERACTING PROTEIN"/>
    <property type="match status" value="1"/>
</dbReference>
<evidence type="ECO:0000256" key="6">
    <source>
        <dbReference type="ARBA" id="ARBA00023136"/>
    </source>
</evidence>
<comment type="caution">
    <text evidence="8">The sequence shown here is derived from an EMBL/GenBank/DDBJ whole genome shotgun (WGS) entry which is preliminary data.</text>
</comment>
<dbReference type="GO" id="GO:0002028">
    <property type="term" value="P:regulation of sodium ion transport"/>
    <property type="evidence" value="ECO:0007669"/>
    <property type="project" value="UniProtKB-UniRule"/>
</dbReference>
<organism evidence="8 9">
    <name type="scientific">Aphis craccivora</name>
    <name type="common">Cowpea aphid</name>
    <dbReference type="NCBI Taxonomy" id="307492"/>
    <lineage>
        <taxon>Eukaryota</taxon>
        <taxon>Metazoa</taxon>
        <taxon>Ecdysozoa</taxon>
        <taxon>Arthropoda</taxon>
        <taxon>Hexapoda</taxon>
        <taxon>Insecta</taxon>
        <taxon>Pterygota</taxon>
        <taxon>Neoptera</taxon>
        <taxon>Paraneoptera</taxon>
        <taxon>Hemiptera</taxon>
        <taxon>Sternorrhyncha</taxon>
        <taxon>Aphidomorpha</taxon>
        <taxon>Aphidoidea</taxon>
        <taxon>Aphididae</taxon>
        <taxon>Aphidini</taxon>
        <taxon>Aphis</taxon>
        <taxon>Aphis</taxon>
    </lineage>
</organism>
<dbReference type="OrthoDB" id="10050321at2759"/>
<dbReference type="EMBL" id="VUJU01001180">
    <property type="protein sequence ID" value="KAF0766496.1"/>
    <property type="molecule type" value="Genomic_DNA"/>
</dbReference>
<evidence type="ECO:0000256" key="7">
    <source>
        <dbReference type="RuleBase" id="RU368041"/>
    </source>
</evidence>
<evidence type="ECO:0000256" key="4">
    <source>
        <dbReference type="ARBA" id="ARBA00022692"/>
    </source>
</evidence>
<dbReference type="InterPro" id="IPR008516">
    <property type="entry name" value="Na/K-Atpase_Interacting"/>
</dbReference>
<protein>
    <recommendedName>
        <fullName evidence="7">Sodium/potassium-transporting ATPase subunit beta-1-interacting protein</fullName>
        <shortName evidence="7">Na(+)/K(+)-transporting ATPase subunit beta-1-interacting protein</shortName>
    </recommendedName>
</protein>
<keyword evidence="5 7" id="KW-1133">Transmembrane helix</keyword>
<sequence length="215" mass="24253">MDRSVGREDAVEDDACPLQWEIDCKPYRSETNLNFISSVPNGSLKVSVGARQAFDFLGFMWGSVLANFFELLFIIFGIFGVVQSDYSAWSIVWCIWNIFVVLYYLDLPIFSSSFDVMSLGADSVSWWESNGPGCRVFFYPNHTGIEEDAIKPIRPDLITGCVMDYQKIETAQASLQILFAVFGILCSLYVSCCSKSRDEGTIIIYKSEQLNLVDK</sequence>
<evidence type="ECO:0000256" key="5">
    <source>
        <dbReference type="ARBA" id="ARBA00022989"/>
    </source>
</evidence>
<feature type="transmembrane region" description="Helical" evidence="7">
    <location>
        <begin position="173"/>
        <end position="190"/>
    </location>
</feature>
<evidence type="ECO:0000313" key="9">
    <source>
        <dbReference type="Proteomes" id="UP000478052"/>
    </source>
</evidence>
<keyword evidence="9" id="KW-1185">Reference proteome</keyword>
<evidence type="ECO:0000256" key="2">
    <source>
        <dbReference type="ARBA" id="ARBA00006364"/>
    </source>
</evidence>
<evidence type="ECO:0000256" key="3">
    <source>
        <dbReference type="ARBA" id="ARBA00022475"/>
    </source>
</evidence>
<name>A0A6G0Z7I0_APHCR</name>
<reference evidence="8 9" key="1">
    <citation type="submission" date="2019-08" db="EMBL/GenBank/DDBJ databases">
        <title>Whole genome of Aphis craccivora.</title>
        <authorList>
            <person name="Voronova N.V."/>
            <person name="Shulinski R.S."/>
            <person name="Bandarenka Y.V."/>
            <person name="Zhorov D.G."/>
            <person name="Warner D."/>
        </authorList>
    </citation>
    <scope>NUCLEOTIDE SEQUENCE [LARGE SCALE GENOMIC DNA]</scope>
    <source>
        <strain evidence="8">180601</strain>
        <tissue evidence="8">Whole Body</tissue>
    </source>
</reference>